<organism evidence="2 3">
    <name type="scientific">Syncephalis pseudoplumigaleata</name>
    <dbReference type="NCBI Taxonomy" id="1712513"/>
    <lineage>
        <taxon>Eukaryota</taxon>
        <taxon>Fungi</taxon>
        <taxon>Fungi incertae sedis</taxon>
        <taxon>Zoopagomycota</taxon>
        <taxon>Zoopagomycotina</taxon>
        <taxon>Zoopagomycetes</taxon>
        <taxon>Zoopagales</taxon>
        <taxon>Piptocephalidaceae</taxon>
        <taxon>Syncephalis</taxon>
    </lineage>
</organism>
<gene>
    <name evidence="2" type="ORF">SYNPS1DRAFT_26304</name>
</gene>
<protein>
    <recommendedName>
        <fullName evidence="4">Ribosomal protein L9 C-terminal domain-containing protein</fullName>
    </recommendedName>
</protein>
<evidence type="ECO:0000313" key="2">
    <source>
        <dbReference type="EMBL" id="RKP28090.1"/>
    </source>
</evidence>
<dbReference type="Proteomes" id="UP000278143">
    <property type="component" value="Unassembled WGS sequence"/>
</dbReference>
<evidence type="ECO:0008006" key="4">
    <source>
        <dbReference type="Google" id="ProtNLM"/>
    </source>
</evidence>
<dbReference type="OrthoDB" id="5555409at2759"/>
<evidence type="ECO:0000313" key="3">
    <source>
        <dbReference type="Proteomes" id="UP000278143"/>
    </source>
</evidence>
<sequence length="170" mass="18739">MVSQRQAIEAEKKAREEQEQQAQQQQSSISMAEQDRATQMLRDRLEQLRRLPPLHFTRRARGAAPPSGVPDQRAIFGSVSVDDVLLRLREAHQLVVERSWIQLATTHAEGSDGGSSSQDRVRQLGGARFQVQIPGVGTSMLRVMVAPEEIPGTEEEARSSSKAAVAEEAS</sequence>
<proteinExistence type="predicted"/>
<evidence type="ECO:0000256" key="1">
    <source>
        <dbReference type="SAM" id="MobiDB-lite"/>
    </source>
</evidence>
<reference evidence="3" key="1">
    <citation type="journal article" date="2018" name="Nat. Microbiol.">
        <title>Leveraging single-cell genomics to expand the fungal tree of life.</title>
        <authorList>
            <person name="Ahrendt S.R."/>
            <person name="Quandt C.A."/>
            <person name="Ciobanu D."/>
            <person name="Clum A."/>
            <person name="Salamov A."/>
            <person name="Andreopoulos B."/>
            <person name="Cheng J.F."/>
            <person name="Woyke T."/>
            <person name="Pelin A."/>
            <person name="Henrissat B."/>
            <person name="Reynolds N.K."/>
            <person name="Benny G.L."/>
            <person name="Smith M.E."/>
            <person name="James T.Y."/>
            <person name="Grigoriev I.V."/>
        </authorList>
    </citation>
    <scope>NUCLEOTIDE SEQUENCE [LARGE SCALE GENOMIC DNA]</scope>
    <source>
        <strain evidence="3">Benny S71-1</strain>
    </source>
</reference>
<feature type="compositionally biased region" description="Basic and acidic residues" evidence="1">
    <location>
        <begin position="8"/>
        <end position="18"/>
    </location>
</feature>
<feature type="compositionally biased region" description="Low complexity" evidence="1">
    <location>
        <begin position="160"/>
        <end position="170"/>
    </location>
</feature>
<feature type="compositionally biased region" description="Low complexity" evidence="1">
    <location>
        <begin position="20"/>
        <end position="32"/>
    </location>
</feature>
<feature type="region of interest" description="Disordered" evidence="1">
    <location>
        <begin position="148"/>
        <end position="170"/>
    </location>
</feature>
<name>A0A4P9Z8L8_9FUNG</name>
<feature type="region of interest" description="Disordered" evidence="1">
    <location>
        <begin position="1"/>
        <end position="37"/>
    </location>
</feature>
<accession>A0A4P9Z8L8</accession>
<dbReference type="AlphaFoldDB" id="A0A4P9Z8L8"/>
<dbReference type="EMBL" id="KZ989119">
    <property type="protein sequence ID" value="RKP28090.1"/>
    <property type="molecule type" value="Genomic_DNA"/>
</dbReference>
<keyword evidence="3" id="KW-1185">Reference proteome</keyword>